<feature type="region of interest" description="Disordered" evidence="2">
    <location>
        <begin position="274"/>
        <end position="308"/>
    </location>
</feature>
<proteinExistence type="predicted"/>
<organism evidence="4 5">
    <name type="scientific">Cynara cardunculus var. scolymus</name>
    <name type="common">Globe artichoke</name>
    <name type="synonym">Cynara scolymus</name>
    <dbReference type="NCBI Taxonomy" id="59895"/>
    <lineage>
        <taxon>Eukaryota</taxon>
        <taxon>Viridiplantae</taxon>
        <taxon>Streptophyta</taxon>
        <taxon>Embryophyta</taxon>
        <taxon>Tracheophyta</taxon>
        <taxon>Spermatophyta</taxon>
        <taxon>Magnoliopsida</taxon>
        <taxon>eudicotyledons</taxon>
        <taxon>Gunneridae</taxon>
        <taxon>Pentapetalae</taxon>
        <taxon>asterids</taxon>
        <taxon>campanulids</taxon>
        <taxon>Asterales</taxon>
        <taxon>Asteraceae</taxon>
        <taxon>Carduoideae</taxon>
        <taxon>Cardueae</taxon>
        <taxon>Carduinae</taxon>
        <taxon>Cynara</taxon>
    </lineage>
</organism>
<feature type="compositionally biased region" description="Polar residues" evidence="2">
    <location>
        <begin position="213"/>
        <end position="226"/>
    </location>
</feature>
<dbReference type="PANTHER" id="PTHR46691:SF3">
    <property type="entry name" value="HIGH MOBILITY GROUP B PROTEIN 15"/>
    <property type="match status" value="1"/>
</dbReference>
<feature type="compositionally biased region" description="Basic and acidic residues" evidence="2">
    <location>
        <begin position="274"/>
        <end position="306"/>
    </location>
</feature>
<dbReference type="AlphaFoldDB" id="A0A103Y0S0"/>
<evidence type="ECO:0000259" key="3">
    <source>
        <dbReference type="PROSITE" id="PS50118"/>
    </source>
</evidence>
<dbReference type="SUPFAM" id="SSF47095">
    <property type="entry name" value="HMG-box"/>
    <property type="match status" value="1"/>
</dbReference>
<feature type="domain" description="HMG box" evidence="3">
    <location>
        <begin position="106"/>
        <end position="173"/>
    </location>
</feature>
<keyword evidence="5" id="KW-1185">Reference proteome</keyword>
<dbReference type="PROSITE" id="PS50118">
    <property type="entry name" value="HMG_BOX_2"/>
    <property type="match status" value="1"/>
</dbReference>
<dbReference type="PANTHER" id="PTHR46691">
    <property type="entry name" value="HIGH MOBILITY GROUP B PROTEIN 9"/>
    <property type="match status" value="1"/>
</dbReference>
<sequence length="414" mass="46305">MGPPHSHANVVCAFAASPEPSIGFPVTGIIDGKFESGYLCTVMIGGEPLQGILYQCNGHPSYQTSDHHGVVTQGQTTSGNAARPSTMVRRRRRKKSEIKKRDPAHPKPNRSGYNFFFAEQHARLKPLHPGKDRDISRMIGELWNNLTDSKKAVYQEKAMKDKERYRIEMEHYRESLRTGRLVSNAVPLLQQLFKRDVNMMEFNETFETDGGVSPQTPENELTSGDKSSFEDEGKTADTDSNFGLPLVGAEIASMQTVSGGLMKTVIGGEEFPRDIEMDPKESNQQESISVHKNESKHDEKSRHDEPTMPVTIDENEKKHQFASMLEKMPVEFDGTVEHRTLAVEELEQVTSETQVQYEPKPLDPIESAAVSMNLEQEPHVLQENIPKVIDDGAQIEAAPTNEVELRPPEGRGLD</sequence>
<feature type="region of interest" description="Disordered" evidence="2">
    <location>
        <begin position="66"/>
        <end position="112"/>
    </location>
</feature>
<dbReference type="Gramene" id="KVI00432">
    <property type="protein sequence ID" value="KVI00432"/>
    <property type="gene ID" value="Ccrd_021412"/>
</dbReference>
<evidence type="ECO:0000313" key="4">
    <source>
        <dbReference type="EMBL" id="KVI00432.1"/>
    </source>
</evidence>
<protein>
    <submittedName>
        <fullName evidence="4">High mobility group (HMG) box domain-containing protein</fullName>
    </submittedName>
</protein>
<feature type="region of interest" description="Disordered" evidence="2">
    <location>
        <begin position="206"/>
        <end position="242"/>
    </location>
</feature>
<evidence type="ECO:0000313" key="5">
    <source>
        <dbReference type="Proteomes" id="UP000243975"/>
    </source>
</evidence>
<keyword evidence="1" id="KW-0539">Nucleus</keyword>
<evidence type="ECO:0000256" key="1">
    <source>
        <dbReference type="PROSITE-ProRule" id="PRU00267"/>
    </source>
</evidence>
<gene>
    <name evidence="4" type="ORF">Ccrd_021412</name>
</gene>
<dbReference type="Proteomes" id="UP000243975">
    <property type="component" value="Unassembled WGS sequence"/>
</dbReference>
<reference evidence="4 5" key="1">
    <citation type="journal article" date="2016" name="Sci. Rep.">
        <title>The genome sequence of the outbreeding globe artichoke constructed de novo incorporating a phase-aware low-pass sequencing strategy of F1 progeny.</title>
        <authorList>
            <person name="Scaglione D."/>
            <person name="Reyes-Chin-Wo S."/>
            <person name="Acquadro A."/>
            <person name="Froenicke L."/>
            <person name="Portis E."/>
            <person name="Beitel C."/>
            <person name="Tirone M."/>
            <person name="Mauro R."/>
            <person name="Lo Monaco A."/>
            <person name="Mauromicale G."/>
            <person name="Faccioli P."/>
            <person name="Cattivelli L."/>
            <person name="Rieseberg L."/>
            <person name="Michelmore R."/>
            <person name="Lanteri S."/>
        </authorList>
    </citation>
    <scope>NUCLEOTIDE SEQUENCE [LARGE SCALE GENOMIC DNA]</scope>
    <source>
        <strain evidence="4">2C</strain>
    </source>
</reference>
<dbReference type="CDD" id="cd22009">
    <property type="entry name" value="HMG-box_AtHMGB9-like"/>
    <property type="match status" value="1"/>
</dbReference>
<dbReference type="SMART" id="SM00398">
    <property type="entry name" value="HMG"/>
    <property type="match status" value="1"/>
</dbReference>
<dbReference type="FunFam" id="1.10.30.10:FF:000055">
    <property type="entry name" value="High mobility group B protein 15"/>
    <property type="match status" value="1"/>
</dbReference>
<feature type="DNA-binding region" description="HMG box" evidence="1">
    <location>
        <begin position="106"/>
        <end position="173"/>
    </location>
</feature>
<accession>A0A103Y0S0</accession>
<dbReference type="Pfam" id="PF00505">
    <property type="entry name" value="HMG_box"/>
    <property type="match status" value="1"/>
</dbReference>
<dbReference type="Gene3D" id="1.10.30.10">
    <property type="entry name" value="High mobility group box domain"/>
    <property type="match status" value="1"/>
</dbReference>
<keyword evidence="1" id="KW-0238">DNA-binding</keyword>
<feature type="compositionally biased region" description="Basic residues" evidence="2">
    <location>
        <begin position="88"/>
        <end position="98"/>
    </location>
</feature>
<comment type="caution">
    <text evidence="4">The sequence shown here is derived from an EMBL/GenBank/DDBJ whole genome shotgun (WGS) entry which is preliminary data.</text>
</comment>
<dbReference type="InterPro" id="IPR009071">
    <property type="entry name" value="HMG_box_dom"/>
</dbReference>
<evidence type="ECO:0000256" key="2">
    <source>
        <dbReference type="SAM" id="MobiDB-lite"/>
    </source>
</evidence>
<dbReference type="GO" id="GO:0003677">
    <property type="term" value="F:DNA binding"/>
    <property type="evidence" value="ECO:0007669"/>
    <property type="project" value="UniProtKB-UniRule"/>
</dbReference>
<dbReference type="GO" id="GO:0005634">
    <property type="term" value="C:nucleus"/>
    <property type="evidence" value="ECO:0007669"/>
    <property type="project" value="UniProtKB-UniRule"/>
</dbReference>
<dbReference type="STRING" id="59895.A0A103Y0S0"/>
<feature type="compositionally biased region" description="Basic and acidic residues" evidence="2">
    <location>
        <begin position="227"/>
        <end position="237"/>
    </location>
</feature>
<dbReference type="EMBL" id="LEKV01003390">
    <property type="protein sequence ID" value="KVI00432.1"/>
    <property type="molecule type" value="Genomic_DNA"/>
</dbReference>
<name>A0A103Y0S0_CYNCS</name>
<dbReference type="InterPro" id="IPR036910">
    <property type="entry name" value="HMG_box_dom_sf"/>
</dbReference>